<feature type="region of interest" description="Disordered" evidence="1">
    <location>
        <begin position="109"/>
        <end position="134"/>
    </location>
</feature>
<organism evidence="2 3">
    <name type="scientific">Pseudoduganella rivuli</name>
    <dbReference type="NCBI Taxonomy" id="2666085"/>
    <lineage>
        <taxon>Bacteria</taxon>
        <taxon>Pseudomonadati</taxon>
        <taxon>Pseudomonadota</taxon>
        <taxon>Betaproteobacteria</taxon>
        <taxon>Burkholderiales</taxon>
        <taxon>Oxalobacteraceae</taxon>
        <taxon>Telluria group</taxon>
        <taxon>Pseudoduganella</taxon>
    </lineage>
</organism>
<comment type="caution">
    <text evidence="2">The sequence shown here is derived from an EMBL/GenBank/DDBJ whole genome shotgun (WGS) entry which is preliminary data.</text>
</comment>
<dbReference type="AlphaFoldDB" id="A0A7X2IMD4"/>
<keyword evidence="3" id="KW-1185">Reference proteome</keyword>
<name>A0A7X2IMD4_9BURK</name>
<evidence type="ECO:0000256" key="1">
    <source>
        <dbReference type="SAM" id="MobiDB-lite"/>
    </source>
</evidence>
<dbReference type="Proteomes" id="UP000446768">
    <property type="component" value="Unassembled WGS sequence"/>
</dbReference>
<protein>
    <submittedName>
        <fullName evidence="2">Uncharacterized protein</fullName>
    </submittedName>
</protein>
<evidence type="ECO:0000313" key="2">
    <source>
        <dbReference type="EMBL" id="MRV72519.1"/>
    </source>
</evidence>
<sequence>MKEIQDHHRVSPEGQALGRNFARIADAECATLSREGEEDERCKSCAFRAGTVPNGCIQTQLDVAKAVAEDVPFMCHCHLDARGRPTKVCHGWFAVRRVVDRMERATGTKMEPAPYDFSPPDKPARAMPPPPGQAAQDVLREFIQDDPADIQAMAAALDEPMPSSRSGKVHILVTGGGIGAWAIGQMLAANGEKIGVITQVTGTGPSRAVDLAPLVEVLESRLAMPATPPWQSARPYLKKKKGRS</sequence>
<proteinExistence type="predicted"/>
<evidence type="ECO:0000313" key="3">
    <source>
        <dbReference type="Proteomes" id="UP000446768"/>
    </source>
</evidence>
<dbReference type="RefSeq" id="WP_154374177.1">
    <property type="nucleotide sequence ID" value="NZ_WKJJ01000007.1"/>
</dbReference>
<accession>A0A7X2IMD4</accession>
<gene>
    <name evidence="2" type="ORF">GJ700_12445</name>
</gene>
<dbReference type="EMBL" id="WKJJ01000007">
    <property type="protein sequence ID" value="MRV72519.1"/>
    <property type="molecule type" value="Genomic_DNA"/>
</dbReference>
<reference evidence="2 3" key="1">
    <citation type="submission" date="2019-11" db="EMBL/GenBank/DDBJ databases">
        <title>Novel species isolated from a subtropical stream in China.</title>
        <authorList>
            <person name="Lu H."/>
        </authorList>
    </citation>
    <scope>NUCLEOTIDE SEQUENCE [LARGE SCALE GENOMIC DNA]</scope>
    <source>
        <strain evidence="2 3">FT92W</strain>
    </source>
</reference>